<organism evidence="2 3">
    <name type="scientific">Geothrix edaphica</name>
    <dbReference type="NCBI Taxonomy" id="2927976"/>
    <lineage>
        <taxon>Bacteria</taxon>
        <taxon>Pseudomonadati</taxon>
        <taxon>Acidobacteriota</taxon>
        <taxon>Holophagae</taxon>
        <taxon>Holophagales</taxon>
        <taxon>Holophagaceae</taxon>
        <taxon>Geothrix</taxon>
    </lineage>
</organism>
<dbReference type="Pfam" id="PF08241">
    <property type="entry name" value="Methyltransf_11"/>
    <property type="match status" value="1"/>
</dbReference>
<proteinExistence type="predicted"/>
<dbReference type="CDD" id="cd02440">
    <property type="entry name" value="AdoMet_MTases"/>
    <property type="match status" value="1"/>
</dbReference>
<feature type="domain" description="Methyltransferase type 11" evidence="1">
    <location>
        <begin position="44"/>
        <end position="137"/>
    </location>
</feature>
<dbReference type="Gene3D" id="3.40.50.150">
    <property type="entry name" value="Vaccinia Virus protein VP39"/>
    <property type="match status" value="1"/>
</dbReference>
<protein>
    <recommendedName>
        <fullName evidence="1">Methyltransferase type 11 domain-containing protein</fullName>
    </recommendedName>
</protein>
<dbReference type="InterPro" id="IPR013216">
    <property type="entry name" value="Methyltransf_11"/>
</dbReference>
<dbReference type="Proteomes" id="UP001165044">
    <property type="component" value="Unassembled WGS sequence"/>
</dbReference>
<dbReference type="Gene3D" id="2.20.25.110">
    <property type="entry name" value="S-adenosyl-L-methionine-dependent methyltransferases"/>
    <property type="match status" value="1"/>
</dbReference>
<keyword evidence="3" id="KW-1185">Reference proteome</keyword>
<dbReference type="RefSeq" id="WP_285609426.1">
    <property type="nucleotide sequence ID" value="NZ_BSDC01000003.1"/>
</dbReference>
<dbReference type="InterPro" id="IPR029063">
    <property type="entry name" value="SAM-dependent_MTases_sf"/>
</dbReference>
<sequence>MDWFAWDFDHPAYFQIYADKAADAASEGPALAALLGLPPGSRVLDLPCGWGRLHPHLKARGLEIIGGDLSRLNLRRHAVEHPAPMARLDFRDLPFRTACADGVFCAYTSWGYFTQDADNLRQLREFARVLRPGGVLLLDLAGRNFLKEAMTGVAGQWLVFSEEGYEERATWSRDGRRIRTERHCQGETFRHDIWIPTNAETRAALAEAGFGAVAAYGGLDGRPWTAEAERWIYRAIRNGCPG</sequence>
<reference evidence="2" key="1">
    <citation type="journal article" date="2023" name="Antonie Van Leeuwenhoek">
        <title>Mesoterricola silvestris gen. nov., sp. nov., Mesoterricola sediminis sp. nov., Geothrix oryzae sp. nov., Geothrix edaphica sp. nov., Geothrix rubra sp. nov., and Geothrix limicola sp. nov., six novel members of Acidobacteriota isolated from soils.</title>
        <authorList>
            <person name="Itoh H."/>
            <person name="Sugisawa Y."/>
            <person name="Mise K."/>
            <person name="Xu Z."/>
            <person name="Kuniyasu M."/>
            <person name="Ushijima N."/>
            <person name="Kawano K."/>
            <person name="Kobayashi E."/>
            <person name="Shiratori Y."/>
            <person name="Masuda Y."/>
            <person name="Senoo K."/>
        </authorList>
    </citation>
    <scope>NUCLEOTIDE SEQUENCE</scope>
    <source>
        <strain evidence="2">Red802</strain>
    </source>
</reference>
<accession>A0ABQ5Q061</accession>
<name>A0ABQ5Q061_9BACT</name>
<dbReference type="EMBL" id="BSDC01000003">
    <property type="protein sequence ID" value="GLH67918.1"/>
    <property type="molecule type" value="Genomic_DNA"/>
</dbReference>
<evidence type="ECO:0000313" key="3">
    <source>
        <dbReference type="Proteomes" id="UP001165044"/>
    </source>
</evidence>
<evidence type="ECO:0000259" key="1">
    <source>
        <dbReference type="Pfam" id="PF08241"/>
    </source>
</evidence>
<dbReference type="SUPFAM" id="SSF53335">
    <property type="entry name" value="S-adenosyl-L-methionine-dependent methyltransferases"/>
    <property type="match status" value="1"/>
</dbReference>
<evidence type="ECO:0000313" key="2">
    <source>
        <dbReference type="EMBL" id="GLH67918.1"/>
    </source>
</evidence>
<gene>
    <name evidence="2" type="ORF">GETHED_22820</name>
</gene>
<comment type="caution">
    <text evidence="2">The sequence shown here is derived from an EMBL/GenBank/DDBJ whole genome shotgun (WGS) entry which is preliminary data.</text>
</comment>